<evidence type="ECO:0000313" key="8">
    <source>
        <dbReference type="Proteomes" id="UP000182690"/>
    </source>
</evidence>
<evidence type="ECO:0000313" key="7">
    <source>
        <dbReference type="EMBL" id="SDQ17541.1"/>
    </source>
</evidence>
<sequence>MENAKQNETSPVTVVLRRGMNRVRPLVTRYRLLLALKAAIGVTAAWLIGRLLPGELNEYAYYAPLGALLGVAPTVVSSVRTSIELIAGIGIGLGIGWALVASGTPWYVRAPLAAGVGMLIAGVRRLGEGRVYVPIAAVFVVIIGAGDPDSYAAGYIAQFGIGLGIGTLVNLVFIPPLMYGYARSRIADLKSDFASAIEDLATVLSTEWPPDRADWLDEARRRQRSVDEAEELVREAKESGRGNPRAMWRRYDASSDDADIEALRYIGLRVADISDALGGAIWHQPVAVTIPDESIESLGRALGELAEYIRAWNTGVDVEETRERCAAAVQEVGEVFERSATESGFGTIVFALRSMLGRVDERIADAQAAEA</sequence>
<feature type="transmembrane region" description="Helical" evidence="6">
    <location>
        <begin position="130"/>
        <end position="146"/>
    </location>
</feature>
<dbReference type="STRING" id="1079994.SAMN04488565_1109"/>
<feature type="transmembrane region" description="Helical" evidence="6">
    <location>
        <begin position="59"/>
        <end position="76"/>
    </location>
</feature>
<reference evidence="7 8" key="1">
    <citation type="submission" date="2016-10" db="EMBL/GenBank/DDBJ databases">
        <authorList>
            <person name="de Groot N.N."/>
        </authorList>
    </citation>
    <scope>NUCLEOTIDE SEQUENCE [LARGE SCALE GENOMIC DNA]</scope>
    <source>
        <strain evidence="7 8">DSM 22788</strain>
    </source>
</reference>
<gene>
    <name evidence="7" type="ORF">SAMN04488565_1109</name>
</gene>
<evidence type="ECO:0000256" key="6">
    <source>
        <dbReference type="SAM" id="Phobius"/>
    </source>
</evidence>
<name>A0A1H0YRH5_9MICO</name>
<dbReference type="GO" id="GO:0005886">
    <property type="term" value="C:plasma membrane"/>
    <property type="evidence" value="ECO:0007669"/>
    <property type="project" value="UniProtKB-SubCell"/>
</dbReference>
<evidence type="ECO:0000256" key="1">
    <source>
        <dbReference type="ARBA" id="ARBA00004651"/>
    </source>
</evidence>
<keyword evidence="3 6" id="KW-0812">Transmembrane</keyword>
<dbReference type="RefSeq" id="WP_010155076.1">
    <property type="nucleotide sequence ID" value="NZ_FNKB01000001.1"/>
</dbReference>
<evidence type="ECO:0000256" key="5">
    <source>
        <dbReference type="ARBA" id="ARBA00023136"/>
    </source>
</evidence>
<dbReference type="Proteomes" id="UP000182690">
    <property type="component" value="Unassembled WGS sequence"/>
</dbReference>
<dbReference type="OrthoDB" id="3579456at2"/>
<feature type="transmembrane region" description="Helical" evidence="6">
    <location>
        <begin position="83"/>
        <end position="100"/>
    </location>
</feature>
<keyword evidence="2" id="KW-1003">Cell membrane</keyword>
<dbReference type="eggNOG" id="COG4129">
    <property type="taxonomic scope" value="Bacteria"/>
</dbReference>
<evidence type="ECO:0000256" key="3">
    <source>
        <dbReference type="ARBA" id="ARBA00022692"/>
    </source>
</evidence>
<dbReference type="InterPro" id="IPR010343">
    <property type="entry name" value="ArAE_1"/>
</dbReference>
<dbReference type="EMBL" id="FNKB01000001">
    <property type="protein sequence ID" value="SDQ17541.1"/>
    <property type="molecule type" value="Genomic_DNA"/>
</dbReference>
<protein>
    <submittedName>
        <fullName evidence="7">Aromatic acid exporter family member 1</fullName>
    </submittedName>
</protein>
<accession>A0A1H0YRH5</accession>
<feature type="transmembrane region" description="Helical" evidence="6">
    <location>
        <begin position="32"/>
        <end position="53"/>
    </location>
</feature>
<proteinExistence type="predicted"/>
<dbReference type="AlphaFoldDB" id="A0A1H0YRH5"/>
<dbReference type="Pfam" id="PF06081">
    <property type="entry name" value="ArAE_1"/>
    <property type="match status" value="1"/>
</dbReference>
<evidence type="ECO:0000256" key="4">
    <source>
        <dbReference type="ARBA" id="ARBA00022989"/>
    </source>
</evidence>
<evidence type="ECO:0000256" key="2">
    <source>
        <dbReference type="ARBA" id="ARBA00022475"/>
    </source>
</evidence>
<organism evidence="7 8">
    <name type="scientific">Leucobacter chromiiresistens</name>
    <dbReference type="NCBI Taxonomy" id="1079994"/>
    <lineage>
        <taxon>Bacteria</taxon>
        <taxon>Bacillati</taxon>
        <taxon>Actinomycetota</taxon>
        <taxon>Actinomycetes</taxon>
        <taxon>Micrococcales</taxon>
        <taxon>Microbacteriaceae</taxon>
        <taxon>Leucobacter</taxon>
    </lineage>
</organism>
<keyword evidence="4 6" id="KW-1133">Transmembrane helix</keyword>
<comment type="subcellular location">
    <subcellularLocation>
        <location evidence="1">Cell membrane</location>
        <topology evidence="1">Multi-pass membrane protein</topology>
    </subcellularLocation>
</comment>
<keyword evidence="5 6" id="KW-0472">Membrane</keyword>
<feature type="transmembrane region" description="Helical" evidence="6">
    <location>
        <begin position="152"/>
        <end position="174"/>
    </location>
</feature>